<organism evidence="5 6">
    <name type="scientific">Corynebacterium nasicanis</name>
    <dbReference type="NCBI Taxonomy" id="1448267"/>
    <lineage>
        <taxon>Bacteria</taxon>
        <taxon>Bacillati</taxon>
        <taxon>Actinomycetota</taxon>
        <taxon>Actinomycetes</taxon>
        <taxon>Mycobacteriales</taxon>
        <taxon>Corynebacteriaceae</taxon>
        <taxon>Corynebacterium</taxon>
    </lineage>
</organism>
<dbReference type="SUPFAM" id="SSF48008">
    <property type="entry name" value="GntR ligand-binding domain-like"/>
    <property type="match status" value="1"/>
</dbReference>
<protein>
    <submittedName>
        <fullName evidence="5">FadR/GntR family transcriptional regulator</fullName>
    </submittedName>
</protein>
<dbReference type="SMART" id="SM00345">
    <property type="entry name" value="HTH_GNTR"/>
    <property type="match status" value="1"/>
</dbReference>
<comment type="caution">
    <text evidence="5">The sequence shown here is derived from an EMBL/GenBank/DDBJ whole genome shotgun (WGS) entry which is preliminary data.</text>
</comment>
<feature type="domain" description="HTH gntR-type" evidence="4">
    <location>
        <begin position="12"/>
        <end position="80"/>
    </location>
</feature>
<dbReference type="Proteomes" id="UP001596244">
    <property type="component" value="Unassembled WGS sequence"/>
</dbReference>
<dbReference type="PROSITE" id="PS50949">
    <property type="entry name" value="HTH_GNTR"/>
    <property type="match status" value="1"/>
</dbReference>
<evidence type="ECO:0000313" key="6">
    <source>
        <dbReference type="Proteomes" id="UP001596244"/>
    </source>
</evidence>
<dbReference type="Gene3D" id="1.20.120.530">
    <property type="entry name" value="GntR ligand-binding domain-like"/>
    <property type="match status" value="1"/>
</dbReference>
<sequence>MVSTYPGARRTRSAARTAEEGIKDYIRTHRLRPGDLLPSESELCEAIECSRSSLREAVRTLSSLDVVEVRHGHGTFVSGLSLEPLLRGLLLRITLNPDRSLEHLRNVIDTREALDLHSAEEMSSHFAGRDMSEHWEIIERVRTIAAAGQTAVPEYVAFHQRLHAGLSNPLLQEMAGAFLRIHIDCLRLLELAPPRDFPDTIRAHTDLLRGLQAGDADAVRAAVRDHYIPLRQLPE</sequence>
<dbReference type="PANTHER" id="PTHR43537:SF5">
    <property type="entry name" value="UXU OPERON TRANSCRIPTIONAL REGULATOR"/>
    <property type="match status" value="1"/>
</dbReference>
<dbReference type="Pfam" id="PF07729">
    <property type="entry name" value="FCD"/>
    <property type="match status" value="1"/>
</dbReference>
<gene>
    <name evidence="5" type="ORF">ACFPUZ_12795</name>
</gene>
<keyword evidence="3" id="KW-0804">Transcription</keyword>
<dbReference type="Pfam" id="PF00392">
    <property type="entry name" value="GntR"/>
    <property type="match status" value="1"/>
</dbReference>
<reference evidence="6" key="1">
    <citation type="journal article" date="2019" name="Int. J. Syst. Evol. Microbiol.">
        <title>The Global Catalogue of Microorganisms (GCM) 10K type strain sequencing project: providing services to taxonomists for standard genome sequencing and annotation.</title>
        <authorList>
            <consortium name="The Broad Institute Genomics Platform"/>
            <consortium name="The Broad Institute Genome Sequencing Center for Infectious Disease"/>
            <person name="Wu L."/>
            <person name="Ma J."/>
        </authorList>
    </citation>
    <scope>NUCLEOTIDE SEQUENCE [LARGE SCALE GENOMIC DNA]</scope>
    <source>
        <strain evidence="6">CCUG 51943</strain>
    </source>
</reference>
<name>A0ABW1QE24_9CORY</name>
<evidence type="ECO:0000256" key="3">
    <source>
        <dbReference type="ARBA" id="ARBA00023163"/>
    </source>
</evidence>
<dbReference type="Gene3D" id="1.10.10.10">
    <property type="entry name" value="Winged helix-like DNA-binding domain superfamily/Winged helix DNA-binding domain"/>
    <property type="match status" value="1"/>
</dbReference>
<dbReference type="InterPro" id="IPR008920">
    <property type="entry name" value="TF_FadR/GntR_C"/>
</dbReference>
<evidence type="ECO:0000259" key="4">
    <source>
        <dbReference type="PROSITE" id="PS50949"/>
    </source>
</evidence>
<dbReference type="SUPFAM" id="SSF46785">
    <property type="entry name" value="Winged helix' DNA-binding domain"/>
    <property type="match status" value="1"/>
</dbReference>
<keyword evidence="2" id="KW-0238">DNA-binding</keyword>
<dbReference type="PANTHER" id="PTHR43537">
    <property type="entry name" value="TRANSCRIPTIONAL REGULATOR, GNTR FAMILY"/>
    <property type="match status" value="1"/>
</dbReference>
<keyword evidence="6" id="KW-1185">Reference proteome</keyword>
<dbReference type="InterPro" id="IPR011711">
    <property type="entry name" value="GntR_C"/>
</dbReference>
<dbReference type="RefSeq" id="WP_377002323.1">
    <property type="nucleotide sequence ID" value="NZ_JBHSQE010000010.1"/>
</dbReference>
<evidence type="ECO:0000256" key="1">
    <source>
        <dbReference type="ARBA" id="ARBA00023015"/>
    </source>
</evidence>
<dbReference type="CDD" id="cd07377">
    <property type="entry name" value="WHTH_GntR"/>
    <property type="match status" value="1"/>
</dbReference>
<evidence type="ECO:0000313" key="5">
    <source>
        <dbReference type="EMBL" id="MFC6147679.1"/>
    </source>
</evidence>
<dbReference type="InterPro" id="IPR036388">
    <property type="entry name" value="WH-like_DNA-bd_sf"/>
</dbReference>
<dbReference type="PRINTS" id="PR00035">
    <property type="entry name" value="HTHGNTR"/>
</dbReference>
<evidence type="ECO:0000256" key="2">
    <source>
        <dbReference type="ARBA" id="ARBA00023125"/>
    </source>
</evidence>
<proteinExistence type="predicted"/>
<dbReference type="InterPro" id="IPR036390">
    <property type="entry name" value="WH_DNA-bd_sf"/>
</dbReference>
<dbReference type="InterPro" id="IPR000524">
    <property type="entry name" value="Tscrpt_reg_HTH_GntR"/>
</dbReference>
<keyword evidence="1" id="KW-0805">Transcription regulation</keyword>
<dbReference type="EMBL" id="JBHSQE010000010">
    <property type="protein sequence ID" value="MFC6147679.1"/>
    <property type="molecule type" value="Genomic_DNA"/>
</dbReference>
<accession>A0ABW1QE24</accession>